<evidence type="ECO:0000256" key="5">
    <source>
        <dbReference type="ARBA" id="ARBA00022822"/>
    </source>
</evidence>
<dbReference type="HAMAP" id="MF_00135">
    <property type="entry name" value="PRAI"/>
    <property type="match status" value="1"/>
</dbReference>
<dbReference type="CDD" id="cd00405">
    <property type="entry name" value="PRAI"/>
    <property type="match status" value="1"/>
</dbReference>
<evidence type="ECO:0000256" key="8">
    <source>
        <dbReference type="HAMAP-Rule" id="MF_00135"/>
    </source>
</evidence>
<keyword evidence="6 8" id="KW-0057">Aromatic amino acid biosynthesis</keyword>
<evidence type="ECO:0000256" key="2">
    <source>
        <dbReference type="ARBA" id="ARBA00004664"/>
    </source>
</evidence>
<dbReference type="AlphaFoldDB" id="A0A7J3ZJS1"/>
<dbReference type="SUPFAM" id="SSF51366">
    <property type="entry name" value="Ribulose-phoshate binding barrel"/>
    <property type="match status" value="1"/>
</dbReference>
<evidence type="ECO:0000256" key="4">
    <source>
        <dbReference type="ARBA" id="ARBA00022605"/>
    </source>
</evidence>
<dbReference type="EC" id="5.3.1.24" evidence="8"/>
<comment type="pathway">
    <text evidence="2 8">Amino-acid biosynthesis; L-tryptophan biosynthesis; L-tryptophan from chorismate: step 3/5.</text>
</comment>
<dbReference type="Pfam" id="PF00697">
    <property type="entry name" value="PRAI"/>
    <property type="match status" value="1"/>
</dbReference>
<organism evidence="10">
    <name type="scientific">Fervidicoccus fontis</name>
    <dbReference type="NCBI Taxonomy" id="683846"/>
    <lineage>
        <taxon>Archaea</taxon>
        <taxon>Thermoproteota</taxon>
        <taxon>Thermoprotei</taxon>
        <taxon>Fervidicoccales</taxon>
        <taxon>Fervidicoccaceae</taxon>
        <taxon>Fervidicoccus</taxon>
    </lineage>
</organism>
<dbReference type="PANTHER" id="PTHR42894:SF1">
    <property type="entry name" value="N-(5'-PHOSPHORIBOSYL)ANTHRANILATE ISOMERASE"/>
    <property type="match status" value="1"/>
</dbReference>
<dbReference type="InterPro" id="IPR011060">
    <property type="entry name" value="RibuloseP-bd_barrel"/>
</dbReference>
<name>A0A7J3ZJS1_9CREN</name>
<feature type="domain" description="N-(5'phosphoribosyl) anthranilate isomerase (PRAI)" evidence="9">
    <location>
        <begin position="6"/>
        <end position="189"/>
    </location>
</feature>
<comment type="catalytic activity">
    <reaction evidence="1 8">
        <text>N-(5-phospho-beta-D-ribosyl)anthranilate = 1-(2-carboxyphenylamino)-1-deoxy-D-ribulose 5-phosphate</text>
        <dbReference type="Rhea" id="RHEA:21540"/>
        <dbReference type="ChEBI" id="CHEBI:18277"/>
        <dbReference type="ChEBI" id="CHEBI:58613"/>
        <dbReference type="EC" id="5.3.1.24"/>
    </reaction>
</comment>
<gene>
    <name evidence="8" type="primary">trpF</name>
    <name evidence="10" type="ORF">ENM78_01460</name>
</gene>
<dbReference type="InterPro" id="IPR001240">
    <property type="entry name" value="PRAI_dom"/>
</dbReference>
<dbReference type="EMBL" id="DRZC01000020">
    <property type="protein sequence ID" value="HHQ80122.1"/>
    <property type="molecule type" value="Genomic_DNA"/>
</dbReference>
<dbReference type="PANTHER" id="PTHR42894">
    <property type="entry name" value="N-(5'-PHOSPHORIBOSYL)ANTHRANILATE ISOMERASE"/>
    <property type="match status" value="1"/>
</dbReference>
<dbReference type="Gene3D" id="3.20.20.70">
    <property type="entry name" value="Aldolase class I"/>
    <property type="match status" value="1"/>
</dbReference>
<evidence type="ECO:0000256" key="7">
    <source>
        <dbReference type="ARBA" id="ARBA00023235"/>
    </source>
</evidence>
<evidence type="ECO:0000256" key="3">
    <source>
        <dbReference type="ARBA" id="ARBA00007571"/>
    </source>
</evidence>
<comment type="similarity">
    <text evidence="3 8">Belongs to the TrpF family.</text>
</comment>
<reference evidence="10" key="1">
    <citation type="journal article" date="2020" name="mSystems">
        <title>Genome- and Community-Level Interaction Insights into Carbon Utilization and Element Cycling Functions of Hydrothermarchaeota in Hydrothermal Sediment.</title>
        <authorList>
            <person name="Zhou Z."/>
            <person name="Liu Y."/>
            <person name="Xu W."/>
            <person name="Pan J."/>
            <person name="Luo Z.H."/>
            <person name="Li M."/>
        </authorList>
    </citation>
    <scope>NUCLEOTIDE SEQUENCE [LARGE SCALE GENOMIC DNA]</scope>
    <source>
        <strain evidence="10">SpSt-1116</strain>
    </source>
</reference>
<dbReference type="UniPathway" id="UPA00035">
    <property type="reaction ID" value="UER00042"/>
</dbReference>
<evidence type="ECO:0000313" key="10">
    <source>
        <dbReference type="EMBL" id="HHQ80122.1"/>
    </source>
</evidence>
<sequence length="200" mass="22344">MRVKLKVCGVARIDDARAVADVGVDFIGVITDPVSPRSVNREFVEEVKRAVSTPVVEVIVTFHVSACATSKADYVQIHRVLTDEELEILTTFGKKTILYVPASRSALPYLLKAQMYTDLILFDSPKKGLRSDPLELKLLLDYHPDAGIGGGITVENVYDYLVLEPGWIDVSSGVEVYPGKKDIEKVRRLREVVTTWKRRV</sequence>
<accession>A0A7J3ZJS1</accession>
<evidence type="ECO:0000256" key="1">
    <source>
        <dbReference type="ARBA" id="ARBA00001164"/>
    </source>
</evidence>
<dbReference type="InterPro" id="IPR044643">
    <property type="entry name" value="TrpF_fam"/>
</dbReference>
<evidence type="ECO:0000259" key="9">
    <source>
        <dbReference type="Pfam" id="PF00697"/>
    </source>
</evidence>
<keyword evidence="4 8" id="KW-0028">Amino-acid biosynthesis</keyword>
<dbReference type="GO" id="GO:0004640">
    <property type="term" value="F:phosphoribosylanthranilate isomerase activity"/>
    <property type="evidence" value="ECO:0007669"/>
    <property type="project" value="UniProtKB-UniRule"/>
</dbReference>
<comment type="caution">
    <text evidence="10">The sequence shown here is derived from an EMBL/GenBank/DDBJ whole genome shotgun (WGS) entry which is preliminary data.</text>
</comment>
<evidence type="ECO:0000256" key="6">
    <source>
        <dbReference type="ARBA" id="ARBA00023141"/>
    </source>
</evidence>
<protein>
    <recommendedName>
        <fullName evidence="8">N-(5'-phosphoribosyl)anthranilate isomerase</fullName>
        <shortName evidence="8">PRAI</shortName>
        <ecNumber evidence="8">5.3.1.24</ecNumber>
    </recommendedName>
</protein>
<dbReference type="GO" id="GO:0000162">
    <property type="term" value="P:L-tryptophan biosynthetic process"/>
    <property type="evidence" value="ECO:0007669"/>
    <property type="project" value="UniProtKB-UniRule"/>
</dbReference>
<dbReference type="InterPro" id="IPR013785">
    <property type="entry name" value="Aldolase_TIM"/>
</dbReference>
<proteinExistence type="inferred from homology"/>
<keyword evidence="7 8" id="KW-0413">Isomerase</keyword>
<keyword evidence="5 8" id="KW-0822">Tryptophan biosynthesis</keyword>